<name>A0A345MPB5_9VIRU</name>
<accession>A0A345MPB5</accession>
<evidence type="ECO:0000313" key="1">
    <source>
        <dbReference type="EMBL" id="AXH73215.1"/>
    </source>
</evidence>
<dbReference type="EMBL" id="MH616684">
    <property type="protein sequence ID" value="AXH73215.1"/>
    <property type="molecule type" value="Genomic_DNA"/>
</dbReference>
<protein>
    <submittedName>
        <fullName evidence="1">Capsid protein</fullName>
    </submittedName>
</protein>
<keyword evidence="2" id="KW-1185">Reference proteome</keyword>
<organism evidence="1 2">
    <name type="scientific">Cressdnaviricota sp</name>
    <dbReference type="NCBI Taxonomy" id="2748378"/>
    <lineage>
        <taxon>Viruses</taxon>
        <taxon>Monodnaviria</taxon>
        <taxon>Shotokuvirae</taxon>
        <taxon>Cressdnaviricota</taxon>
    </lineage>
</organism>
<evidence type="ECO:0000313" key="2">
    <source>
        <dbReference type="Proteomes" id="UP000275450"/>
    </source>
</evidence>
<sequence>MSAIVPYVAPLAARAIATSTPANLARAATLIQKTFRGYGYARSLRLDPLWGYFRNNLQEILHHRRQDKRKQTQMRLTYAQKRRVASNKARAKRIQNARKQQSRWRSKYMNKRRTPPAARRIGYARNHGASLSRTVIDLPTAVVQTRTLYIYPVTEIPKINVNDIDSPHVRKRDITFIKGFRMCLQLQNTRENLLLYNYAIIVPKAQQNVTTVDFFRSRKNTERGQDFDPGQLDSNDFHCSPINTDRYMVLAHKRYKLGATGATNPPKFKFFDRYFKINRQLRYDEGSNVPLYHPIYVVMWFDEVMSNAGVNPVQGMRRNLNIKTYFSEPGTNI</sequence>
<proteinExistence type="predicted"/>
<dbReference type="Proteomes" id="UP000275450">
    <property type="component" value="Segment"/>
</dbReference>
<reference evidence="1 2" key="1">
    <citation type="submission" date="2018-07" db="EMBL/GenBank/DDBJ databases">
        <title>Uncovering a Universe of Circular DNA Viruses in Animal Metagenomes.</title>
        <authorList>
            <person name="Tisza M."/>
            <person name="Buck C."/>
            <person name="Pastrana D."/>
            <person name="Welch N."/>
            <person name="Peretti A."/>
        </authorList>
    </citation>
    <scope>NUCLEOTIDE SEQUENCE [LARGE SCALE GENOMIC DNA]</scope>
    <source>
        <strain evidence="1">Ctcg236</strain>
    </source>
</reference>